<sequence length="123" mass="13872">MPNDMCDVTCVNEEKVNHVKKKINIDAVNEAIHLYKLLADRNRLQIAYALLVEHELCVCDIANIINATIATTSHHLRKLHKAGITTYRKEGKLAFYSLADSHIKPFIAQGLLNEKDGETYAVQ</sequence>
<dbReference type="InterPro" id="IPR036388">
    <property type="entry name" value="WH-like_DNA-bd_sf"/>
</dbReference>
<accession>A0ABW5V341</accession>
<evidence type="ECO:0000313" key="6">
    <source>
        <dbReference type="EMBL" id="MFD2760113.1"/>
    </source>
</evidence>
<dbReference type="InterPro" id="IPR011991">
    <property type="entry name" value="ArsR-like_HTH"/>
</dbReference>
<evidence type="ECO:0000259" key="5">
    <source>
        <dbReference type="PROSITE" id="PS50987"/>
    </source>
</evidence>
<dbReference type="InterPro" id="IPR051011">
    <property type="entry name" value="Metal_resp_trans_reg"/>
</dbReference>
<evidence type="ECO:0000256" key="3">
    <source>
        <dbReference type="ARBA" id="ARBA00023163"/>
    </source>
</evidence>
<dbReference type="PRINTS" id="PR00778">
    <property type="entry name" value="HTHARSR"/>
</dbReference>
<dbReference type="EMBL" id="JBHUNA010000005">
    <property type="protein sequence ID" value="MFD2760113.1"/>
    <property type="molecule type" value="Genomic_DNA"/>
</dbReference>
<dbReference type="InterPro" id="IPR001845">
    <property type="entry name" value="HTH_ArsR_DNA-bd_dom"/>
</dbReference>
<reference evidence="7" key="1">
    <citation type="journal article" date="2019" name="Int. J. Syst. Evol. Microbiol.">
        <title>The Global Catalogue of Microorganisms (GCM) 10K type strain sequencing project: providing services to taxonomists for standard genome sequencing and annotation.</title>
        <authorList>
            <consortium name="The Broad Institute Genomics Platform"/>
            <consortium name="The Broad Institute Genome Sequencing Center for Infectious Disease"/>
            <person name="Wu L."/>
            <person name="Ma J."/>
        </authorList>
    </citation>
    <scope>NUCLEOTIDE SEQUENCE [LARGE SCALE GENOMIC DNA]</scope>
    <source>
        <strain evidence="7">TISTR 1535</strain>
    </source>
</reference>
<name>A0ABW5V341_9BACI</name>
<dbReference type="NCBIfam" id="NF033788">
    <property type="entry name" value="HTH_metalloreg"/>
    <property type="match status" value="1"/>
</dbReference>
<dbReference type="RefSeq" id="WP_382391269.1">
    <property type="nucleotide sequence ID" value="NZ_JBHUNA010000005.1"/>
</dbReference>
<comment type="caution">
    <text evidence="6">The sequence shown here is derived from an EMBL/GenBank/DDBJ whole genome shotgun (WGS) entry which is preliminary data.</text>
</comment>
<dbReference type="Gene3D" id="1.10.10.10">
    <property type="entry name" value="Winged helix-like DNA-binding domain superfamily/Winged helix DNA-binding domain"/>
    <property type="match status" value="1"/>
</dbReference>
<dbReference type="PANTHER" id="PTHR43132:SF6">
    <property type="entry name" value="HTH-TYPE TRANSCRIPTIONAL REPRESSOR CZRA"/>
    <property type="match status" value="1"/>
</dbReference>
<dbReference type="PROSITE" id="PS50987">
    <property type="entry name" value="HTH_ARSR_2"/>
    <property type="match status" value="1"/>
</dbReference>
<dbReference type="CDD" id="cd00090">
    <property type="entry name" value="HTH_ARSR"/>
    <property type="match status" value="1"/>
</dbReference>
<keyword evidence="4" id="KW-0105">Cadmium resistance</keyword>
<gene>
    <name evidence="6" type="ORF">ACFSUO_03820</name>
</gene>
<proteinExistence type="predicted"/>
<keyword evidence="2" id="KW-0238">DNA-binding</keyword>
<feature type="domain" description="HTH arsR-type" evidence="5">
    <location>
        <begin position="23"/>
        <end position="118"/>
    </location>
</feature>
<dbReference type="InterPro" id="IPR018334">
    <property type="entry name" value="ArsR_HTH"/>
</dbReference>
<keyword evidence="1" id="KW-0805">Transcription regulation</keyword>
<evidence type="ECO:0000256" key="4">
    <source>
        <dbReference type="ARBA" id="ARBA00043263"/>
    </source>
</evidence>
<dbReference type="SMART" id="SM00418">
    <property type="entry name" value="HTH_ARSR"/>
    <property type="match status" value="1"/>
</dbReference>
<dbReference type="PROSITE" id="PS00846">
    <property type="entry name" value="HTH_ARSR_1"/>
    <property type="match status" value="1"/>
</dbReference>
<organism evidence="6 7">
    <name type="scientific">Lentibacillus juripiscarius</name>
    <dbReference type="NCBI Taxonomy" id="257446"/>
    <lineage>
        <taxon>Bacteria</taxon>
        <taxon>Bacillati</taxon>
        <taxon>Bacillota</taxon>
        <taxon>Bacilli</taxon>
        <taxon>Bacillales</taxon>
        <taxon>Bacillaceae</taxon>
        <taxon>Lentibacillus</taxon>
    </lineage>
</organism>
<keyword evidence="3" id="KW-0804">Transcription</keyword>
<dbReference type="SUPFAM" id="SSF46785">
    <property type="entry name" value="Winged helix' DNA-binding domain"/>
    <property type="match status" value="1"/>
</dbReference>
<dbReference type="Pfam" id="PF01022">
    <property type="entry name" value="HTH_5"/>
    <property type="match status" value="1"/>
</dbReference>
<evidence type="ECO:0000256" key="1">
    <source>
        <dbReference type="ARBA" id="ARBA00023015"/>
    </source>
</evidence>
<protein>
    <submittedName>
        <fullName evidence="6">ArsR/SmtB family transcription factor</fullName>
    </submittedName>
</protein>
<dbReference type="InterPro" id="IPR036390">
    <property type="entry name" value="WH_DNA-bd_sf"/>
</dbReference>
<dbReference type="Proteomes" id="UP001597502">
    <property type="component" value="Unassembled WGS sequence"/>
</dbReference>
<evidence type="ECO:0000313" key="7">
    <source>
        <dbReference type="Proteomes" id="UP001597502"/>
    </source>
</evidence>
<keyword evidence="7" id="KW-1185">Reference proteome</keyword>
<dbReference type="PANTHER" id="PTHR43132">
    <property type="entry name" value="ARSENICAL RESISTANCE OPERON REPRESSOR ARSR-RELATED"/>
    <property type="match status" value="1"/>
</dbReference>
<evidence type="ECO:0000256" key="2">
    <source>
        <dbReference type="ARBA" id="ARBA00023125"/>
    </source>
</evidence>